<dbReference type="Proteomes" id="UP000830395">
    <property type="component" value="Chromosome 2"/>
</dbReference>
<evidence type="ECO:0000313" key="1">
    <source>
        <dbReference type="EMBL" id="MCJ8729662.1"/>
    </source>
</evidence>
<accession>A0ACC5Y282</accession>
<keyword evidence="2" id="KW-1185">Reference proteome</keyword>
<comment type="caution">
    <text evidence="1">The sequence shown here is derived from an EMBL/GenBank/DDBJ whole genome shotgun (WGS) entry which is preliminary data.</text>
</comment>
<protein>
    <submittedName>
        <fullName evidence="1">Uncharacterized protein</fullName>
    </submittedName>
</protein>
<gene>
    <name evidence="1" type="ORF">PDJAM_G00109010</name>
</gene>
<proteinExistence type="predicted"/>
<sequence>MFQRSLQCQCFGTVRGKAVTEENYSTVVELHGCFATLIRRVTTERCRDVSGGVISGRAAVPLLASGISQPHFCTTQGRDGNTQTRAKAGRLTRTDSFTGRIIWQLTI</sequence>
<organism evidence="1 2">
    <name type="scientific">Pangasius djambal</name>
    <dbReference type="NCBI Taxonomy" id="1691987"/>
    <lineage>
        <taxon>Eukaryota</taxon>
        <taxon>Metazoa</taxon>
        <taxon>Chordata</taxon>
        <taxon>Craniata</taxon>
        <taxon>Vertebrata</taxon>
        <taxon>Euteleostomi</taxon>
        <taxon>Actinopterygii</taxon>
        <taxon>Neopterygii</taxon>
        <taxon>Teleostei</taxon>
        <taxon>Ostariophysi</taxon>
        <taxon>Siluriformes</taxon>
        <taxon>Pangasiidae</taxon>
        <taxon>Pangasius</taxon>
    </lineage>
</organism>
<dbReference type="EMBL" id="CM040976">
    <property type="protein sequence ID" value="MCJ8729662.1"/>
    <property type="molecule type" value="Genomic_DNA"/>
</dbReference>
<name>A0ACC5Y282_9TELE</name>
<reference evidence="1" key="1">
    <citation type="submission" date="2020-02" db="EMBL/GenBank/DDBJ databases">
        <title>Genome sequencing of the panga catfish, Pangasius djambal.</title>
        <authorList>
            <person name="Wen M."/>
            <person name="Zahm M."/>
            <person name="Roques C."/>
            <person name="Cabau C."/>
            <person name="Klopp C."/>
            <person name="Donnadieu C."/>
            <person name="Jouanno E."/>
            <person name="Avarre J.-C."/>
            <person name="Campet M."/>
            <person name="Ha T."/>
            <person name="Dugue R."/>
            <person name="Lampietro C."/>
            <person name="Louis A."/>
            <person name="Herpin A."/>
            <person name="Echchiki A."/>
            <person name="Berthelot C."/>
            <person name="Parey E."/>
            <person name="Roest-Crollius H."/>
            <person name="Braasch I."/>
            <person name="Postlethwait J.H."/>
            <person name="Bobe J."/>
            <person name="Montfort J."/>
            <person name="Bouchez O."/>
            <person name="Begum T."/>
            <person name="Schartl M."/>
            <person name="Gustiano R."/>
            <person name="Guiguen Y."/>
        </authorList>
    </citation>
    <scope>NUCLEOTIDE SEQUENCE</scope>
    <source>
        <strain evidence="1">Pdj_M5554</strain>
    </source>
</reference>
<evidence type="ECO:0000313" key="2">
    <source>
        <dbReference type="Proteomes" id="UP000830395"/>
    </source>
</evidence>